<dbReference type="PANTHER" id="PTHR48046:SF7">
    <property type="entry name" value="UDP-GLYCOSYLTRANSFERASE 72E1"/>
    <property type="match status" value="1"/>
</dbReference>
<evidence type="ECO:0000256" key="4">
    <source>
        <dbReference type="ARBA" id="ARBA00022679"/>
    </source>
</evidence>
<evidence type="ECO:0000313" key="9">
    <source>
        <dbReference type="Proteomes" id="UP001497516"/>
    </source>
</evidence>
<dbReference type="EMBL" id="OZ034820">
    <property type="protein sequence ID" value="CAL1399822.1"/>
    <property type="molecule type" value="Genomic_DNA"/>
</dbReference>
<dbReference type="AlphaFoldDB" id="A0AAV2FPD3"/>
<keyword evidence="3 6" id="KW-0328">Glycosyltransferase</keyword>
<dbReference type="Proteomes" id="UP001497516">
    <property type="component" value="Chromosome 7"/>
</dbReference>
<dbReference type="Gene3D" id="3.40.50.2000">
    <property type="entry name" value="Glycogen Phosphorylase B"/>
    <property type="match status" value="2"/>
</dbReference>
<protein>
    <recommendedName>
        <fullName evidence="7">Glycosyltransferase</fullName>
        <ecNumber evidence="7">2.4.1.-</ecNumber>
    </recommendedName>
</protein>
<dbReference type="SUPFAM" id="SSF53756">
    <property type="entry name" value="UDP-Glycosyltransferase/glycogen phosphorylase"/>
    <property type="match status" value="1"/>
</dbReference>
<dbReference type="EC" id="2.4.1.-" evidence="7"/>
<dbReference type="InterPro" id="IPR035595">
    <property type="entry name" value="UDP_glycos_trans_CS"/>
</dbReference>
<organism evidence="8 9">
    <name type="scientific">Linum trigynum</name>
    <dbReference type="NCBI Taxonomy" id="586398"/>
    <lineage>
        <taxon>Eukaryota</taxon>
        <taxon>Viridiplantae</taxon>
        <taxon>Streptophyta</taxon>
        <taxon>Embryophyta</taxon>
        <taxon>Tracheophyta</taxon>
        <taxon>Spermatophyta</taxon>
        <taxon>Magnoliopsida</taxon>
        <taxon>eudicotyledons</taxon>
        <taxon>Gunneridae</taxon>
        <taxon>Pentapetalae</taxon>
        <taxon>rosids</taxon>
        <taxon>fabids</taxon>
        <taxon>Malpighiales</taxon>
        <taxon>Linaceae</taxon>
        <taxon>Linum</taxon>
    </lineage>
</organism>
<dbReference type="InterPro" id="IPR002213">
    <property type="entry name" value="UDP_glucos_trans"/>
</dbReference>
<dbReference type="CDD" id="cd03784">
    <property type="entry name" value="GT1_Gtf-like"/>
    <property type="match status" value="1"/>
</dbReference>
<keyword evidence="9" id="KW-1185">Reference proteome</keyword>
<evidence type="ECO:0000256" key="7">
    <source>
        <dbReference type="RuleBase" id="RU362057"/>
    </source>
</evidence>
<evidence type="ECO:0000256" key="1">
    <source>
        <dbReference type="ARBA" id="ARBA00004935"/>
    </source>
</evidence>
<keyword evidence="4 6" id="KW-0808">Transferase</keyword>
<dbReference type="Pfam" id="PF00201">
    <property type="entry name" value="UDPGT"/>
    <property type="match status" value="1"/>
</dbReference>
<dbReference type="PANTHER" id="PTHR48046">
    <property type="entry name" value="UDP-GLYCOSYLTRANSFERASE 72E1"/>
    <property type="match status" value="1"/>
</dbReference>
<comment type="catalytic activity">
    <reaction evidence="5">
        <text>an anthocyanidin + UDP-alpha-D-glucose + H(+) = an anthocyanidin 3-O-beta-D-glucoside + UDP</text>
        <dbReference type="Rhea" id="RHEA:20093"/>
        <dbReference type="ChEBI" id="CHEBI:15378"/>
        <dbReference type="ChEBI" id="CHEBI:16307"/>
        <dbReference type="ChEBI" id="CHEBI:58223"/>
        <dbReference type="ChEBI" id="CHEBI:58885"/>
        <dbReference type="ChEBI" id="CHEBI:143576"/>
        <dbReference type="EC" id="2.4.1.115"/>
    </reaction>
</comment>
<name>A0AAV2FPD3_9ROSI</name>
<comment type="pathway">
    <text evidence="1">Pigment biosynthesis; anthocyanin biosynthesis.</text>
</comment>
<gene>
    <name evidence="8" type="ORF">LTRI10_LOCUS39990</name>
</gene>
<evidence type="ECO:0000256" key="2">
    <source>
        <dbReference type="ARBA" id="ARBA00009995"/>
    </source>
</evidence>
<comment type="similarity">
    <text evidence="2 6">Belongs to the UDP-glycosyltransferase family.</text>
</comment>
<dbReference type="PROSITE" id="PS00375">
    <property type="entry name" value="UDPGT"/>
    <property type="match status" value="1"/>
</dbReference>
<proteinExistence type="inferred from homology"/>
<sequence length="535" mass="58790">MQAAGDRPHAALLASPGMGHLIPVLELGKRLVTHHDIHVTIFVVATDAATTDSLLKSCPATITNLSIVPLPAVDVSSHVEPSDHIVTKLLAMMRHSIPNLRSAISAMPTPPTALVVDIFGTGTFPLADELGMLKYAFDTTTAWFLATAVYGSSAEDAVARHIGSKTPLEVPGCRPVRFDDTLDSYHVIGDRVYHDFQRVGVEFTTADGILVNTWEEMEGKTLDALRDRKAMKNMVKAPVYPVGPLVRPSPPLETTEPNDAVLWLDEQPDRSVIYVSFGSGGTLPLAQLVELAWGLELSGQRFVWVVRPPPVEDDDVSATFFSLGNGSQRGSHHGYLPEGFLSRTRDRGLVVPMWAPQAEILAHSAVGGFLSHCGWNSTLESITNGVPMVAWPLYAEQKLNAALLTDELQVAVRPESDTAGSMVKREEIEKLVRRVMVAEEEEGKAIRERVAGLKESGEWALSRKLKGSSYSALAQVARELELNHQRLVAKAQGGGRWDPENLRDTYRRARMWECLPLSFFWSNLVFSLRGREKNI</sequence>
<reference evidence="8 9" key="1">
    <citation type="submission" date="2024-04" db="EMBL/GenBank/DDBJ databases">
        <authorList>
            <person name="Fracassetti M."/>
        </authorList>
    </citation>
    <scope>NUCLEOTIDE SEQUENCE [LARGE SCALE GENOMIC DNA]</scope>
</reference>
<evidence type="ECO:0000256" key="3">
    <source>
        <dbReference type="ARBA" id="ARBA00022676"/>
    </source>
</evidence>
<dbReference type="FunFam" id="3.40.50.2000:FF:000056">
    <property type="entry name" value="Glycosyltransferase"/>
    <property type="match status" value="1"/>
</dbReference>
<evidence type="ECO:0000256" key="6">
    <source>
        <dbReference type="RuleBase" id="RU003718"/>
    </source>
</evidence>
<dbReference type="GO" id="GO:0047209">
    <property type="term" value="F:coniferyl-alcohol glucosyltransferase activity"/>
    <property type="evidence" value="ECO:0007669"/>
    <property type="project" value="TreeGrafter"/>
</dbReference>
<dbReference type="GO" id="GO:0047213">
    <property type="term" value="F:anthocyanidin 3-O-glucosyltransferase activity"/>
    <property type="evidence" value="ECO:0007669"/>
    <property type="project" value="UniProtKB-EC"/>
</dbReference>
<evidence type="ECO:0000313" key="8">
    <source>
        <dbReference type="EMBL" id="CAL1399822.1"/>
    </source>
</evidence>
<accession>A0AAV2FPD3</accession>
<evidence type="ECO:0000256" key="5">
    <source>
        <dbReference type="ARBA" id="ARBA00047606"/>
    </source>
</evidence>